<sequence length="67" mass="7356">MTFSSLRYSTTGLIAVNFALHLCQEVNIAGFGYPPRHDKTAPVHYYGLTHLTDDVVTSVALFALTVN</sequence>
<comment type="caution">
    <text evidence="1">The sequence shown here is derived from an EMBL/GenBank/DDBJ whole genome shotgun (WGS) entry which is preliminary data.</text>
</comment>
<accession>A0ACB8F0B0</accession>
<gene>
    <name evidence="1" type="ORF">K3G42_016183</name>
</gene>
<evidence type="ECO:0000313" key="1">
    <source>
        <dbReference type="EMBL" id="KAH7998408.1"/>
    </source>
</evidence>
<evidence type="ECO:0000313" key="2">
    <source>
        <dbReference type="Proteomes" id="UP000827872"/>
    </source>
</evidence>
<dbReference type="EMBL" id="CM037625">
    <property type="protein sequence ID" value="KAH7998408.1"/>
    <property type="molecule type" value="Genomic_DNA"/>
</dbReference>
<protein>
    <submittedName>
        <fullName evidence="1">Uncharacterized protein</fullName>
    </submittedName>
</protein>
<keyword evidence="2" id="KW-1185">Reference proteome</keyword>
<proteinExistence type="predicted"/>
<reference evidence="1" key="1">
    <citation type="submission" date="2021-08" db="EMBL/GenBank/DDBJ databases">
        <title>The first chromosome-level gecko genome reveals the dynamic sex chromosomes of Neotropical dwarf geckos (Sphaerodactylidae: Sphaerodactylus).</title>
        <authorList>
            <person name="Pinto B.J."/>
            <person name="Keating S.E."/>
            <person name="Gamble T."/>
        </authorList>
    </citation>
    <scope>NUCLEOTIDE SEQUENCE</scope>
    <source>
        <strain evidence="1">TG3544</strain>
    </source>
</reference>
<organism evidence="1 2">
    <name type="scientific">Sphaerodactylus townsendi</name>
    <dbReference type="NCBI Taxonomy" id="933632"/>
    <lineage>
        <taxon>Eukaryota</taxon>
        <taxon>Metazoa</taxon>
        <taxon>Chordata</taxon>
        <taxon>Craniata</taxon>
        <taxon>Vertebrata</taxon>
        <taxon>Euteleostomi</taxon>
        <taxon>Lepidosauria</taxon>
        <taxon>Squamata</taxon>
        <taxon>Bifurcata</taxon>
        <taxon>Gekkota</taxon>
        <taxon>Sphaerodactylidae</taxon>
        <taxon>Sphaerodactylus</taxon>
    </lineage>
</organism>
<dbReference type="Proteomes" id="UP000827872">
    <property type="component" value="Linkage Group LG12"/>
</dbReference>
<name>A0ACB8F0B0_9SAUR</name>